<dbReference type="InterPro" id="IPR014907">
    <property type="entry name" value="BT4734-like_N"/>
</dbReference>
<protein>
    <recommendedName>
        <fullName evidence="1">BT4734-like N-terminal domain-containing protein</fullName>
    </recommendedName>
</protein>
<keyword evidence="3" id="KW-1185">Reference proteome</keyword>
<dbReference type="EMBL" id="MTSE01000055">
    <property type="protein sequence ID" value="OUJ68050.1"/>
    <property type="molecule type" value="Genomic_DNA"/>
</dbReference>
<evidence type="ECO:0000313" key="2">
    <source>
        <dbReference type="EMBL" id="OUJ68050.1"/>
    </source>
</evidence>
<proteinExistence type="predicted"/>
<comment type="caution">
    <text evidence="2">The sequence shown here is derived from an EMBL/GenBank/DDBJ whole genome shotgun (WGS) entry which is preliminary data.</text>
</comment>
<organism evidence="2 3">
    <name type="scientific">Hymenobacter crusticola</name>
    <dbReference type="NCBI Taxonomy" id="1770526"/>
    <lineage>
        <taxon>Bacteria</taxon>
        <taxon>Pseudomonadati</taxon>
        <taxon>Bacteroidota</taxon>
        <taxon>Cytophagia</taxon>
        <taxon>Cytophagales</taxon>
        <taxon>Hymenobacteraceae</taxon>
        <taxon>Hymenobacter</taxon>
    </lineage>
</organism>
<dbReference type="Proteomes" id="UP000194873">
    <property type="component" value="Unassembled WGS sequence"/>
</dbReference>
<dbReference type="Pfam" id="PF08800">
    <property type="entry name" value="BT4734-like_N"/>
    <property type="match status" value="1"/>
</dbReference>
<gene>
    <name evidence="2" type="ORF">BXP70_28145</name>
</gene>
<feature type="domain" description="BT4734-like N-terminal" evidence="1">
    <location>
        <begin position="57"/>
        <end position="178"/>
    </location>
</feature>
<sequence>MVEPPKFSYYLGPIGNVVPRAAVTPALVYQVITGKRLRAKTEAIRLAEVGSNNRHELKKKLDYITPAGVFTKRDNKCLTERSGLMVLDFDHVPDLATAQQTLLTDAALSPSVVMMFVSPSGEGLKCLLAIDPRRDHLTNFKVLSTYLTHHYAQLGLVPDKSGKDPARACYLCHDPSAYLNPAYAA</sequence>
<evidence type="ECO:0000259" key="1">
    <source>
        <dbReference type="Pfam" id="PF08800"/>
    </source>
</evidence>
<reference evidence="2 3" key="1">
    <citation type="submission" date="2017-01" db="EMBL/GenBank/DDBJ databases">
        <title>A new Hymenobacter.</title>
        <authorList>
            <person name="Liang Y."/>
            <person name="Feng F."/>
        </authorList>
    </citation>
    <scope>NUCLEOTIDE SEQUENCE [LARGE SCALE GENOMIC DNA]</scope>
    <source>
        <strain evidence="2">MIMBbqt21</strain>
    </source>
</reference>
<dbReference type="AlphaFoldDB" id="A0A243W5B2"/>
<name>A0A243W5B2_9BACT</name>
<accession>A0A243W5B2</accession>
<evidence type="ECO:0000313" key="3">
    <source>
        <dbReference type="Proteomes" id="UP000194873"/>
    </source>
</evidence>